<evidence type="ECO:0000313" key="1">
    <source>
        <dbReference type="EMBL" id="KAK3055483.1"/>
    </source>
</evidence>
<evidence type="ECO:0000313" key="2">
    <source>
        <dbReference type="Proteomes" id="UP001271007"/>
    </source>
</evidence>
<sequence length="196" mass="21947">MISKDEKSAIHAIFRYTVQDIDSRVIRAIGTHLKPPATSVPSTYRSRQTMRMKAQDKSLSTCAPSSLMATVLHHRSRPRFHTALNMPIDKQFELPPSIKRKHDDFCYNDGGDPSKNGPAGVHPPKTKAAKTQRVKMSGSDLPMRTDALKQQDDYMHQYHQGKSTMELSGMGCGTCSLGVHDLPFRLDGISFIRQTH</sequence>
<keyword evidence="2" id="KW-1185">Reference proteome</keyword>
<protein>
    <submittedName>
        <fullName evidence="1">Uncharacterized protein</fullName>
    </submittedName>
</protein>
<reference evidence="1" key="1">
    <citation type="submission" date="2023-04" db="EMBL/GenBank/DDBJ databases">
        <title>Black Yeasts Isolated from many extreme environments.</title>
        <authorList>
            <person name="Coleine C."/>
            <person name="Stajich J.E."/>
            <person name="Selbmann L."/>
        </authorList>
    </citation>
    <scope>NUCLEOTIDE SEQUENCE</scope>
    <source>
        <strain evidence="1">CCFEE 5312</strain>
    </source>
</reference>
<dbReference type="AlphaFoldDB" id="A0AAJ0DJT3"/>
<comment type="caution">
    <text evidence="1">The sequence shown here is derived from an EMBL/GenBank/DDBJ whole genome shotgun (WGS) entry which is preliminary data.</text>
</comment>
<dbReference type="Proteomes" id="UP001271007">
    <property type="component" value="Unassembled WGS sequence"/>
</dbReference>
<name>A0AAJ0DJT3_9PEZI</name>
<proteinExistence type="predicted"/>
<accession>A0AAJ0DJT3</accession>
<organism evidence="1 2">
    <name type="scientific">Extremus antarcticus</name>
    <dbReference type="NCBI Taxonomy" id="702011"/>
    <lineage>
        <taxon>Eukaryota</taxon>
        <taxon>Fungi</taxon>
        <taxon>Dikarya</taxon>
        <taxon>Ascomycota</taxon>
        <taxon>Pezizomycotina</taxon>
        <taxon>Dothideomycetes</taxon>
        <taxon>Dothideomycetidae</taxon>
        <taxon>Mycosphaerellales</taxon>
        <taxon>Extremaceae</taxon>
        <taxon>Extremus</taxon>
    </lineage>
</organism>
<gene>
    <name evidence="1" type="ORF">LTR09_003403</name>
</gene>
<dbReference type="EMBL" id="JAWDJX010000008">
    <property type="protein sequence ID" value="KAK3055483.1"/>
    <property type="molecule type" value="Genomic_DNA"/>
</dbReference>